<dbReference type="CDD" id="cd01011">
    <property type="entry name" value="nicotinamidase"/>
    <property type="match status" value="1"/>
</dbReference>
<feature type="compositionally biased region" description="Polar residues" evidence="9">
    <location>
        <begin position="78"/>
        <end position="90"/>
    </location>
</feature>
<dbReference type="Gene3D" id="3.40.50.850">
    <property type="entry name" value="Isochorismatase-like"/>
    <property type="match status" value="1"/>
</dbReference>
<dbReference type="PANTHER" id="PTHR11080:SF2">
    <property type="entry name" value="LD05707P"/>
    <property type="match status" value="1"/>
</dbReference>
<dbReference type="Gene3D" id="1.10.238.10">
    <property type="entry name" value="EF-hand"/>
    <property type="match status" value="1"/>
</dbReference>
<protein>
    <recommendedName>
        <fullName evidence="7">nicotinamidase</fullName>
        <ecNumber evidence="7">3.5.1.19</ecNumber>
    </recommendedName>
    <alternativeName>
        <fullName evidence="8">Nicotinamide deamidase</fullName>
    </alternativeName>
</protein>
<reference evidence="11 12" key="1">
    <citation type="submission" date="2024-08" db="EMBL/GenBank/DDBJ databases">
        <authorList>
            <person name="Cucini C."/>
            <person name="Frati F."/>
        </authorList>
    </citation>
    <scope>NUCLEOTIDE SEQUENCE [LARGE SCALE GENOMIC DNA]</scope>
</reference>
<proteinExistence type="inferred from homology"/>
<feature type="domain" description="EF-hand" evidence="10">
    <location>
        <begin position="132"/>
        <end position="167"/>
    </location>
</feature>
<dbReference type="InterPro" id="IPR000868">
    <property type="entry name" value="Isochorismatase-like_dom"/>
</dbReference>
<dbReference type="CDD" id="cd00051">
    <property type="entry name" value="EFh"/>
    <property type="match status" value="1"/>
</dbReference>
<evidence type="ECO:0000256" key="7">
    <source>
        <dbReference type="ARBA" id="ARBA00039017"/>
    </source>
</evidence>
<dbReference type="EC" id="3.5.1.19" evidence="7"/>
<dbReference type="PROSITE" id="PS00018">
    <property type="entry name" value="EF_HAND_1"/>
    <property type="match status" value="2"/>
</dbReference>
<keyword evidence="2" id="KW-0662">Pyridine nucleotide biosynthesis</keyword>
<feature type="compositionally biased region" description="Low complexity" evidence="9">
    <location>
        <begin position="8"/>
        <end position="36"/>
    </location>
</feature>
<evidence type="ECO:0000256" key="4">
    <source>
        <dbReference type="ARBA" id="ARBA00022801"/>
    </source>
</evidence>
<comment type="similarity">
    <text evidence="1">Belongs to the isochorismatase family.</text>
</comment>
<evidence type="ECO:0000256" key="9">
    <source>
        <dbReference type="SAM" id="MobiDB-lite"/>
    </source>
</evidence>
<comment type="caution">
    <text evidence="11">The sequence shown here is derived from an EMBL/GenBank/DDBJ whole genome shotgun (WGS) entry which is preliminary data.</text>
</comment>
<dbReference type="PANTHER" id="PTHR11080">
    <property type="entry name" value="PYRAZINAMIDASE/NICOTINAMIDASE"/>
    <property type="match status" value="1"/>
</dbReference>
<dbReference type="SMART" id="SM00054">
    <property type="entry name" value="EFh"/>
    <property type="match status" value="2"/>
</dbReference>
<feature type="region of interest" description="Disordered" evidence="9">
    <location>
        <begin position="1"/>
        <end position="90"/>
    </location>
</feature>
<sequence length="430" mass="48447">MAACVNKSSSSSSSNTATASPSVDRSCSNSPSTNSSKKAAHSNSHLQLRKEEGGENTSILEEPPQLSPVDKSREHSRGSSPLRNSLHNTNPQSMETCFSSFDRDGDGFLNYAEFVVLCRALFRNERDKPYPVEPKRLRDMFDTFDINKDGLIDINEFELCWQKWIRKIVRPVCCLVVVDVQNDFISGSLAISNCPAKHNGEEVVEPINRLLDTVEFDCVYYTLDWHPDNHVSFYDNIHLRKLHGSSSVKTGEEASLFDTVVFEGPPVMEQKLWPRHCVQNTWGAKIHENIKIVEGSPFIYKGTNPEVDSYSAFFDNYKLSKTALDTELMNKGVTDVFVCGIAYDVCVGKTALHAIELGYRTIIVDDGCRGITLEDIVNTKQEVEDGWGAVVQSDEVKPMVQGRDRRPQLGYKLAMELRKQIKRIEEENHI</sequence>
<name>A0ABP1R1M3_9HEXA</name>
<accession>A0ABP1R1M3</accession>
<dbReference type="InterPro" id="IPR011992">
    <property type="entry name" value="EF-hand-dom_pair"/>
</dbReference>
<dbReference type="Proteomes" id="UP001642540">
    <property type="component" value="Unassembled WGS sequence"/>
</dbReference>
<dbReference type="Pfam" id="PF13499">
    <property type="entry name" value="EF-hand_7"/>
    <property type="match status" value="1"/>
</dbReference>
<keyword evidence="3" id="KW-0479">Metal-binding</keyword>
<keyword evidence="12" id="KW-1185">Reference proteome</keyword>
<evidence type="ECO:0000256" key="5">
    <source>
        <dbReference type="ARBA" id="ARBA00022837"/>
    </source>
</evidence>
<dbReference type="InterPro" id="IPR052347">
    <property type="entry name" value="Isochorismatase_Nicotinamidase"/>
</dbReference>
<evidence type="ECO:0000259" key="10">
    <source>
        <dbReference type="PROSITE" id="PS50222"/>
    </source>
</evidence>
<keyword evidence="4" id="KW-0378">Hydrolase</keyword>
<organism evidence="11 12">
    <name type="scientific">Orchesella dallaii</name>
    <dbReference type="NCBI Taxonomy" id="48710"/>
    <lineage>
        <taxon>Eukaryota</taxon>
        <taxon>Metazoa</taxon>
        <taxon>Ecdysozoa</taxon>
        <taxon>Arthropoda</taxon>
        <taxon>Hexapoda</taxon>
        <taxon>Collembola</taxon>
        <taxon>Entomobryomorpha</taxon>
        <taxon>Entomobryoidea</taxon>
        <taxon>Orchesellidae</taxon>
        <taxon>Orchesellinae</taxon>
        <taxon>Orchesella</taxon>
    </lineage>
</organism>
<evidence type="ECO:0000256" key="2">
    <source>
        <dbReference type="ARBA" id="ARBA00022642"/>
    </source>
</evidence>
<evidence type="ECO:0000313" key="11">
    <source>
        <dbReference type="EMBL" id="CAL8117369.1"/>
    </source>
</evidence>
<gene>
    <name evidence="11" type="ORF">ODALV1_LOCUS17660</name>
</gene>
<comment type="pathway">
    <text evidence="6">Cofactor biosynthesis; nicotinate biosynthesis; nicotinate from nicotinamide: step 1/1.</text>
</comment>
<dbReference type="SUPFAM" id="SSF47473">
    <property type="entry name" value="EF-hand"/>
    <property type="match status" value="1"/>
</dbReference>
<evidence type="ECO:0000256" key="3">
    <source>
        <dbReference type="ARBA" id="ARBA00022723"/>
    </source>
</evidence>
<dbReference type="Pfam" id="PF00857">
    <property type="entry name" value="Isochorismatase"/>
    <property type="match status" value="1"/>
</dbReference>
<evidence type="ECO:0000256" key="1">
    <source>
        <dbReference type="ARBA" id="ARBA00006336"/>
    </source>
</evidence>
<dbReference type="InterPro" id="IPR002048">
    <property type="entry name" value="EF_hand_dom"/>
</dbReference>
<evidence type="ECO:0000313" key="12">
    <source>
        <dbReference type="Proteomes" id="UP001642540"/>
    </source>
</evidence>
<feature type="domain" description="EF-hand" evidence="10">
    <location>
        <begin position="89"/>
        <end position="124"/>
    </location>
</feature>
<evidence type="ECO:0000256" key="8">
    <source>
        <dbReference type="ARBA" id="ARBA00043224"/>
    </source>
</evidence>
<dbReference type="InterPro" id="IPR018247">
    <property type="entry name" value="EF_Hand_1_Ca_BS"/>
</dbReference>
<dbReference type="EMBL" id="CAXLJM020000054">
    <property type="protein sequence ID" value="CAL8117369.1"/>
    <property type="molecule type" value="Genomic_DNA"/>
</dbReference>
<evidence type="ECO:0000256" key="6">
    <source>
        <dbReference type="ARBA" id="ARBA00037900"/>
    </source>
</evidence>
<keyword evidence="5" id="KW-0106">Calcium</keyword>
<dbReference type="SUPFAM" id="SSF52499">
    <property type="entry name" value="Isochorismatase-like hydrolases"/>
    <property type="match status" value="1"/>
</dbReference>
<dbReference type="PROSITE" id="PS50222">
    <property type="entry name" value="EF_HAND_2"/>
    <property type="match status" value="2"/>
</dbReference>
<dbReference type="InterPro" id="IPR036380">
    <property type="entry name" value="Isochorismatase-like_sf"/>
</dbReference>